<keyword evidence="8" id="KW-1185">Reference proteome</keyword>
<protein>
    <submittedName>
        <fullName evidence="7">Sodium-coupled neutral amino acid transporter 7</fullName>
    </submittedName>
</protein>
<keyword evidence="4 5" id="KW-0472">Membrane</keyword>
<dbReference type="AlphaFoldDB" id="A0AAV4QQI1"/>
<organism evidence="7 8">
    <name type="scientific">Caerostris extrusa</name>
    <name type="common">Bark spider</name>
    <name type="synonym">Caerostris bankana</name>
    <dbReference type="NCBI Taxonomy" id="172846"/>
    <lineage>
        <taxon>Eukaryota</taxon>
        <taxon>Metazoa</taxon>
        <taxon>Ecdysozoa</taxon>
        <taxon>Arthropoda</taxon>
        <taxon>Chelicerata</taxon>
        <taxon>Arachnida</taxon>
        <taxon>Araneae</taxon>
        <taxon>Araneomorphae</taxon>
        <taxon>Entelegynae</taxon>
        <taxon>Araneoidea</taxon>
        <taxon>Araneidae</taxon>
        <taxon>Caerostris</taxon>
    </lineage>
</organism>
<keyword evidence="2 5" id="KW-0812">Transmembrane</keyword>
<sequence>MASFLLVNTALGVGILNFPAAYDQAGGILYATFIQGIMVTLMISTMLILAYCSDLNGDLTYHDVLLSMCGKKGQQLAAVSITLTLYCVCIATLIVIGDQLDSLFYTLFGSGFCDHWYLNRSFTISLTSICLILPACFCKRVDFLGWIGEHFSVLRTTTRINHEFNPMA</sequence>
<feature type="transmembrane region" description="Helical" evidence="5">
    <location>
        <begin position="28"/>
        <end position="52"/>
    </location>
</feature>
<evidence type="ECO:0000313" key="8">
    <source>
        <dbReference type="Proteomes" id="UP001054945"/>
    </source>
</evidence>
<feature type="transmembrane region" description="Helical" evidence="5">
    <location>
        <begin position="76"/>
        <end position="97"/>
    </location>
</feature>
<name>A0AAV4QQI1_CAEEX</name>
<feature type="transmembrane region" description="Helical" evidence="5">
    <location>
        <begin position="117"/>
        <end position="137"/>
    </location>
</feature>
<dbReference type="EMBL" id="BPLR01006541">
    <property type="protein sequence ID" value="GIY10539.1"/>
    <property type="molecule type" value="Genomic_DNA"/>
</dbReference>
<proteinExistence type="predicted"/>
<evidence type="ECO:0000256" key="2">
    <source>
        <dbReference type="ARBA" id="ARBA00022692"/>
    </source>
</evidence>
<comment type="caution">
    <text evidence="7">The sequence shown here is derived from an EMBL/GenBank/DDBJ whole genome shotgun (WGS) entry which is preliminary data.</text>
</comment>
<gene>
    <name evidence="7" type="primary">slc38a7</name>
    <name evidence="7" type="ORF">CEXT_532571</name>
</gene>
<keyword evidence="3 5" id="KW-1133">Transmembrane helix</keyword>
<accession>A0AAV4QQI1</accession>
<reference evidence="7 8" key="1">
    <citation type="submission" date="2021-06" db="EMBL/GenBank/DDBJ databases">
        <title>Caerostris extrusa draft genome.</title>
        <authorList>
            <person name="Kono N."/>
            <person name="Arakawa K."/>
        </authorList>
    </citation>
    <scope>NUCLEOTIDE SEQUENCE [LARGE SCALE GENOMIC DNA]</scope>
</reference>
<feature type="domain" description="Amino acid transporter transmembrane" evidence="6">
    <location>
        <begin position="1"/>
        <end position="146"/>
    </location>
</feature>
<dbReference type="InterPro" id="IPR013057">
    <property type="entry name" value="AA_transpt_TM"/>
</dbReference>
<dbReference type="PANTHER" id="PTHR22950">
    <property type="entry name" value="AMINO ACID TRANSPORTER"/>
    <property type="match status" value="1"/>
</dbReference>
<evidence type="ECO:0000256" key="5">
    <source>
        <dbReference type="SAM" id="Phobius"/>
    </source>
</evidence>
<dbReference type="GO" id="GO:0015179">
    <property type="term" value="F:L-amino acid transmembrane transporter activity"/>
    <property type="evidence" value="ECO:0007669"/>
    <property type="project" value="TreeGrafter"/>
</dbReference>
<evidence type="ECO:0000256" key="4">
    <source>
        <dbReference type="ARBA" id="ARBA00023136"/>
    </source>
</evidence>
<comment type="subcellular location">
    <subcellularLocation>
        <location evidence="1">Membrane</location>
        <topology evidence="1">Multi-pass membrane protein</topology>
    </subcellularLocation>
</comment>
<dbReference type="Proteomes" id="UP001054945">
    <property type="component" value="Unassembled WGS sequence"/>
</dbReference>
<evidence type="ECO:0000256" key="1">
    <source>
        <dbReference type="ARBA" id="ARBA00004141"/>
    </source>
</evidence>
<dbReference type="Pfam" id="PF01490">
    <property type="entry name" value="Aa_trans"/>
    <property type="match status" value="1"/>
</dbReference>
<evidence type="ECO:0000313" key="7">
    <source>
        <dbReference type="EMBL" id="GIY10539.1"/>
    </source>
</evidence>
<evidence type="ECO:0000259" key="6">
    <source>
        <dbReference type="Pfam" id="PF01490"/>
    </source>
</evidence>
<dbReference type="GO" id="GO:0016020">
    <property type="term" value="C:membrane"/>
    <property type="evidence" value="ECO:0007669"/>
    <property type="project" value="UniProtKB-SubCell"/>
</dbReference>
<dbReference type="PANTHER" id="PTHR22950:SF652">
    <property type="entry name" value="TRANSMEMBRANE AMINO ACID TRANSPORTER FAMILY PROTEIN"/>
    <property type="match status" value="1"/>
</dbReference>
<evidence type="ECO:0000256" key="3">
    <source>
        <dbReference type="ARBA" id="ARBA00022989"/>
    </source>
</evidence>